<comment type="caution">
    <text evidence="4">The sequence shown here is derived from an EMBL/GenBank/DDBJ whole genome shotgun (WGS) entry which is preliminary data.</text>
</comment>
<feature type="region of interest" description="Disordered" evidence="2">
    <location>
        <begin position="1"/>
        <end position="21"/>
    </location>
</feature>
<evidence type="ECO:0000259" key="3">
    <source>
        <dbReference type="PROSITE" id="PS50157"/>
    </source>
</evidence>
<gene>
    <name evidence="4" type="ORF">PMACD_LOCUS12378</name>
</gene>
<reference evidence="4" key="1">
    <citation type="submission" date="2021-02" db="EMBL/GenBank/DDBJ databases">
        <authorList>
            <person name="Steward A R."/>
        </authorList>
    </citation>
    <scope>NUCLEOTIDE SEQUENCE</scope>
</reference>
<dbReference type="OrthoDB" id="7437528at2759"/>
<accession>A0A821VVH4</accession>
<protein>
    <recommendedName>
        <fullName evidence="3">C2H2-type domain-containing protein</fullName>
    </recommendedName>
</protein>
<dbReference type="InterPro" id="IPR013087">
    <property type="entry name" value="Znf_C2H2_type"/>
</dbReference>
<dbReference type="AlphaFoldDB" id="A0A821VVH4"/>
<dbReference type="InterPro" id="IPR036236">
    <property type="entry name" value="Znf_C2H2_sf"/>
</dbReference>
<dbReference type="SUPFAM" id="SSF57667">
    <property type="entry name" value="beta-beta-alpha zinc fingers"/>
    <property type="match status" value="1"/>
</dbReference>
<keyword evidence="1" id="KW-0862">Zinc</keyword>
<dbReference type="PROSITE" id="PS00028">
    <property type="entry name" value="ZINC_FINGER_C2H2_1"/>
    <property type="match status" value="1"/>
</dbReference>
<evidence type="ECO:0000313" key="5">
    <source>
        <dbReference type="Proteomes" id="UP000663880"/>
    </source>
</evidence>
<evidence type="ECO:0000313" key="4">
    <source>
        <dbReference type="EMBL" id="CAF4913729.1"/>
    </source>
</evidence>
<dbReference type="GO" id="GO:0008270">
    <property type="term" value="F:zinc ion binding"/>
    <property type="evidence" value="ECO:0007669"/>
    <property type="project" value="UniProtKB-KW"/>
</dbReference>
<name>A0A821VVH4_9NEOP</name>
<keyword evidence="5" id="KW-1185">Reference proteome</keyword>
<dbReference type="PROSITE" id="PS50157">
    <property type="entry name" value="ZINC_FINGER_C2H2_2"/>
    <property type="match status" value="1"/>
</dbReference>
<proteinExistence type="predicted"/>
<dbReference type="EMBL" id="CAJOBZ010000047">
    <property type="protein sequence ID" value="CAF4913729.1"/>
    <property type="molecule type" value="Genomic_DNA"/>
</dbReference>
<feature type="domain" description="C2H2-type" evidence="3">
    <location>
        <begin position="40"/>
        <end position="68"/>
    </location>
</feature>
<sequence>MTEQSSTIETNVSETKDTTVKLDMPPPSTTIVLKRLRTKFYCTACEKSYKAQAKLKYHIRSKHFNLKTKTTNIDKKNINDVWFEKVVNTDFVAEIKKASYTKLIIRRSESREVITDIKEIVDVSEQYPTKCFDVKAECNECHQIICKKDFKKHFKLKHSGNKLKIKIK</sequence>
<dbReference type="Gene3D" id="3.30.160.60">
    <property type="entry name" value="Classic Zinc Finger"/>
    <property type="match status" value="1"/>
</dbReference>
<organism evidence="4 5">
    <name type="scientific">Pieris macdunnoughi</name>
    <dbReference type="NCBI Taxonomy" id="345717"/>
    <lineage>
        <taxon>Eukaryota</taxon>
        <taxon>Metazoa</taxon>
        <taxon>Ecdysozoa</taxon>
        <taxon>Arthropoda</taxon>
        <taxon>Hexapoda</taxon>
        <taxon>Insecta</taxon>
        <taxon>Pterygota</taxon>
        <taxon>Neoptera</taxon>
        <taxon>Endopterygota</taxon>
        <taxon>Lepidoptera</taxon>
        <taxon>Glossata</taxon>
        <taxon>Ditrysia</taxon>
        <taxon>Papilionoidea</taxon>
        <taxon>Pieridae</taxon>
        <taxon>Pierinae</taxon>
        <taxon>Pieris</taxon>
    </lineage>
</organism>
<keyword evidence="1" id="KW-0863">Zinc-finger</keyword>
<evidence type="ECO:0000256" key="2">
    <source>
        <dbReference type="SAM" id="MobiDB-lite"/>
    </source>
</evidence>
<feature type="compositionally biased region" description="Polar residues" evidence="2">
    <location>
        <begin position="1"/>
        <end position="13"/>
    </location>
</feature>
<dbReference type="Proteomes" id="UP000663880">
    <property type="component" value="Unassembled WGS sequence"/>
</dbReference>
<dbReference type="SMART" id="SM00355">
    <property type="entry name" value="ZnF_C2H2"/>
    <property type="match status" value="2"/>
</dbReference>
<evidence type="ECO:0000256" key="1">
    <source>
        <dbReference type="PROSITE-ProRule" id="PRU00042"/>
    </source>
</evidence>
<keyword evidence="1" id="KW-0479">Metal-binding</keyword>